<dbReference type="EMBL" id="JBHMEX010000007">
    <property type="protein sequence ID" value="MFB9062695.1"/>
    <property type="molecule type" value="Genomic_DNA"/>
</dbReference>
<evidence type="ECO:0008006" key="4">
    <source>
        <dbReference type="Google" id="ProtNLM"/>
    </source>
</evidence>
<comment type="caution">
    <text evidence="2">The sequence shown here is derived from an EMBL/GenBank/DDBJ whole genome shotgun (WGS) entry which is preliminary data.</text>
</comment>
<name>A0ABV5FGL0_9FLAO</name>
<evidence type="ECO:0000256" key="1">
    <source>
        <dbReference type="SAM" id="Phobius"/>
    </source>
</evidence>
<dbReference type="RefSeq" id="WP_290265029.1">
    <property type="nucleotide sequence ID" value="NZ_JAUFQQ010000003.1"/>
</dbReference>
<gene>
    <name evidence="2" type="ORF">ACFFUQ_01600</name>
</gene>
<dbReference type="Proteomes" id="UP001589589">
    <property type="component" value="Unassembled WGS sequence"/>
</dbReference>
<evidence type="ECO:0000313" key="2">
    <source>
        <dbReference type="EMBL" id="MFB9062695.1"/>
    </source>
</evidence>
<evidence type="ECO:0000313" key="3">
    <source>
        <dbReference type="Proteomes" id="UP001589589"/>
    </source>
</evidence>
<accession>A0ABV5FGL0</accession>
<reference evidence="2 3" key="1">
    <citation type="submission" date="2024-09" db="EMBL/GenBank/DDBJ databases">
        <authorList>
            <person name="Sun Q."/>
            <person name="Mori K."/>
        </authorList>
    </citation>
    <scope>NUCLEOTIDE SEQUENCE [LARGE SCALE GENOMIC DNA]</scope>
    <source>
        <strain evidence="2 3">CECT 7908</strain>
    </source>
</reference>
<keyword evidence="1" id="KW-0472">Membrane</keyword>
<proteinExistence type="predicted"/>
<sequence length="202" mass="23214">MLINLGRKIKTLQTGIIKNSSCPNCSHKNGLNFSIYGGYVNIIIVPTFPIRRTIIVECNNCKKTYKLGELPAKIKDNFKEQYKKNPVKTPIWQYSGSFILIAILSFAIYTGIQAKKLEKEYIQNPLIGDVYLLNNDGHYTTLKVKSVLNDNVTIYINDMEVSNYSGIDKINVDENYNQIQSFTKQNLKELFDKNVIYQINRD</sequence>
<keyword evidence="1" id="KW-0812">Transmembrane</keyword>
<keyword evidence="3" id="KW-1185">Reference proteome</keyword>
<protein>
    <recommendedName>
        <fullName evidence="4">Zinc-ribbon 15 domain-containing protein</fullName>
    </recommendedName>
</protein>
<keyword evidence="1" id="KW-1133">Transmembrane helix</keyword>
<feature type="transmembrane region" description="Helical" evidence="1">
    <location>
        <begin position="91"/>
        <end position="112"/>
    </location>
</feature>
<organism evidence="2 3">
    <name type="scientific">Flavobacterium branchiarum</name>
    <dbReference type="NCBI Taxonomy" id="1114870"/>
    <lineage>
        <taxon>Bacteria</taxon>
        <taxon>Pseudomonadati</taxon>
        <taxon>Bacteroidota</taxon>
        <taxon>Flavobacteriia</taxon>
        <taxon>Flavobacteriales</taxon>
        <taxon>Flavobacteriaceae</taxon>
        <taxon>Flavobacterium</taxon>
    </lineage>
</organism>